<feature type="domain" description="DUF5666" evidence="1">
    <location>
        <begin position="239"/>
        <end position="299"/>
    </location>
</feature>
<feature type="domain" description="DUF5666" evidence="1">
    <location>
        <begin position="47"/>
        <end position="92"/>
    </location>
</feature>
<dbReference type="Pfam" id="PF18914">
    <property type="entry name" value="DUF5666"/>
    <property type="match status" value="4"/>
</dbReference>
<dbReference type="AlphaFoldDB" id="A0A0P7DZH4"/>
<sequence length="434" mass="47545">MTKLINQNRLSIISLATISALLSGCGSSSKSEEPVQNTLTLPSLLVGEVSAISSNSITVNQHQIATNNADIEVDDNHALISDLKVGMMVEVETNGKEATQIDYDPSFKGPVSINEQGATIAGFKLNNLNTENLSNGSLVELSGYNNSHSEFTVTYQQPLSNSAELELEGFITDLNTASYTFKLGDLTVQYQQTDIDGALENNQFVEVEGRLEGNLLMAQEVDAEHNFTADDDLDTALFGTITFINNDASLVTLNNQWQVSITDQTKFEDTTRATLTIGDTIEVDAIWQQANNWFLAHEIDLEKSHTSPNLSSNFSVSGFANYSNGNIIINGISLKITNRTVFEDGLTADTLSGEWLELEGLIDGQSYIVSEIERDNSNEPLELKGIVTVTESQQASLFGYISEDNSLASFTEQYVDLECQWVQDNIVRACKLDD</sequence>
<dbReference type="InterPro" id="IPR043724">
    <property type="entry name" value="DUF5666"/>
</dbReference>
<organism evidence="2 3">
    <name type="scientific">Pseudoalteromonas lipolytica</name>
    <dbReference type="NCBI Taxonomy" id="570156"/>
    <lineage>
        <taxon>Bacteria</taxon>
        <taxon>Pseudomonadati</taxon>
        <taxon>Pseudomonadota</taxon>
        <taxon>Gammaproteobacteria</taxon>
        <taxon>Alteromonadales</taxon>
        <taxon>Pseudoalteromonadaceae</taxon>
        <taxon>Pseudoalteromonas</taxon>
    </lineage>
</organism>
<dbReference type="RefSeq" id="WP_054553440.1">
    <property type="nucleotide sequence ID" value="NZ_LJTC01000008.1"/>
</dbReference>
<dbReference type="OrthoDB" id="5592950at2"/>
<protein>
    <recommendedName>
        <fullName evidence="1">DUF5666 domain-containing protein</fullName>
    </recommendedName>
</protein>
<reference evidence="2 3" key="1">
    <citation type="submission" date="2015-09" db="EMBL/GenBank/DDBJ databases">
        <title>Draft Genome Sequence of Pseudoalteromonas lipolytica UCD-48B.</title>
        <authorList>
            <person name="Krusor M."/>
            <person name="Coil D.A."/>
            <person name="Lang J.M."/>
            <person name="Eisen J.A."/>
            <person name="Alexiev A."/>
        </authorList>
    </citation>
    <scope>NUCLEOTIDE SEQUENCE [LARGE SCALE GENOMIC DNA]</scope>
    <source>
        <strain evidence="2 3">UCD-48B</strain>
    </source>
</reference>
<dbReference type="EMBL" id="LJTC01000008">
    <property type="protein sequence ID" value="KPM82991.1"/>
    <property type="molecule type" value="Genomic_DNA"/>
</dbReference>
<evidence type="ECO:0000259" key="1">
    <source>
        <dbReference type="Pfam" id="PF18914"/>
    </source>
</evidence>
<evidence type="ECO:0000313" key="3">
    <source>
        <dbReference type="Proteomes" id="UP000050378"/>
    </source>
</evidence>
<accession>A0A0P7DZH4</accession>
<dbReference type="Proteomes" id="UP000050378">
    <property type="component" value="Unassembled WGS sequence"/>
</dbReference>
<gene>
    <name evidence="2" type="ORF">AOG27_12955</name>
</gene>
<dbReference type="PATRIC" id="fig|570156.3.peg.3691"/>
<feature type="domain" description="DUF5666" evidence="1">
    <location>
        <begin position="168"/>
        <end position="221"/>
    </location>
</feature>
<comment type="caution">
    <text evidence="2">The sequence shown here is derived from an EMBL/GenBank/DDBJ whole genome shotgun (WGS) entry which is preliminary data.</text>
</comment>
<proteinExistence type="predicted"/>
<dbReference type="PROSITE" id="PS51257">
    <property type="entry name" value="PROKAR_LIPOPROTEIN"/>
    <property type="match status" value="1"/>
</dbReference>
<feature type="domain" description="DUF5666" evidence="1">
    <location>
        <begin position="323"/>
        <end position="373"/>
    </location>
</feature>
<evidence type="ECO:0000313" key="2">
    <source>
        <dbReference type="EMBL" id="KPM82991.1"/>
    </source>
</evidence>
<dbReference type="STRING" id="570156.AOG27_12955"/>
<name>A0A0P7DZH4_9GAMM</name>